<gene>
    <name evidence="2" type="ORF">BGO89_12015</name>
</gene>
<reference evidence="2 3" key="1">
    <citation type="submission" date="2016-09" db="EMBL/GenBank/DDBJ databases">
        <title>Genome-resolved meta-omics ties microbial dynamics to process performance in biotechnology for thiocyanate degradation.</title>
        <authorList>
            <person name="Kantor R.S."/>
            <person name="Huddy R.J."/>
            <person name="Iyer R."/>
            <person name="Thomas B.C."/>
            <person name="Brown C.T."/>
            <person name="Anantharaman K."/>
            <person name="Tringe S."/>
            <person name="Hettich R.L."/>
            <person name="Harrison S.T."/>
            <person name="Banfield J.F."/>
        </authorList>
    </citation>
    <scope>NUCLEOTIDE SEQUENCE [LARGE SCALE GENOMIC DNA]</scope>
    <source>
        <strain evidence="2">59-99</strain>
    </source>
</reference>
<protein>
    <submittedName>
        <fullName evidence="2">Uncharacterized protein</fullName>
    </submittedName>
</protein>
<proteinExistence type="predicted"/>
<organism evidence="2 3">
    <name type="scientific">Candidatus Kapaibacterium thiocyanatum</name>
    <dbReference type="NCBI Taxonomy" id="1895771"/>
    <lineage>
        <taxon>Bacteria</taxon>
        <taxon>Pseudomonadati</taxon>
        <taxon>Candidatus Kapaibacteriota</taxon>
        <taxon>Candidatus Kapaibacteriia</taxon>
        <taxon>Candidatus Kapaibacteriales</taxon>
        <taxon>Candidatus Kapaibacteriaceae</taxon>
        <taxon>Candidatus Kapaibacterium</taxon>
    </lineage>
</organism>
<evidence type="ECO:0000313" key="2">
    <source>
        <dbReference type="EMBL" id="OJX57214.1"/>
    </source>
</evidence>
<dbReference type="EMBL" id="MKVH01000024">
    <property type="protein sequence ID" value="OJX57214.1"/>
    <property type="molecule type" value="Genomic_DNA"/>
</dbReference>
<sequence length="243" mass="26259">MITYEGYRSRTRCLLLASMLLATRIATQAQEVHIGAPGNGTVAIVNDSIPISWSVSSKVGGHGSIALWDGETGRCWILADSVDLRQKMFAIPASDLPWSAKLRVLIRQEDRTWLSNGSFNKAGADVGGHASSAIAIDSSAGSSGNVVSKIDVRRRGRCVDYGPVPELTTVSTGMTLDCQDLGGRTLKDVDYTIHDGIITVCDLPVDTYVVIRLGTKDGRMLRSEVILQDERALLQRSTLTSPR</sequence>
<comment type="caution">
    <text evidence="2">The sequence shown here is derived from an EMBL/GenBank/DDBJ whole genome shotgun (WGS) entry which is preliminary data.</text>
</comment>
<dbReference type="Proteomes" id="UP000184233">
    <property type="component" value="Unassembled WGS sequence"/>
</dbReference>
<feature type="signal peptide" evidence="1">
    <location>
        <begin position="1"/>
        <end position="29"/>
    </location>
</feature>
<feature type="chain" id="PRO_5009895003" evidence="1">
    <location>
        <begin position="30"/>
        <end position="243"/>
    </location>
</feature>
<evidence type="ECO:0000256" key="1">
    <source>
        <dbReference type="SAM" id="SignalP"/>
    </source>
</evidence>
<evidence type="ECO:0000313" key="3">
    <source>
        <dbReference type="Proteomes" id="UP000184233"/>
    </source>
</evidence>
<dbReference type="AlphaFoldDB" id="A0A1M3KY84"/>
<keyword evidence="1" id="KW-0732">Signal</keyword>
<accession>A0A1M3KY84</accession>
<name>A0A1M3KY84_9BACT</name>